<sequence length="102" mass="11594">MSALCSQAVATDVIINLLKEAGLETTSERYVYSTAEEYREMLRKLSKGNEKILLQYPHPAGELNEKSYWIQPELLAYLNNKASIDQLVPEEVILTGRKIFGF</sequence>
<dbReference type="Proteomes" id="UP000625210">
    <property type="component" value="Unassembled WGS sequence"/>
</dbReference>
<accession>A0A8J2VCY0</accession>
<dbReference type="RefSeq" id="WP_188647803.1">
    <property type="nucleotide sequence ID" value="NZ_BMHQ01000006.1"/>
</dbReference>
<evidence type="ECO:0000313" key="1">
    <source>
        <dbReference type="EMBL" id="GGE18613.1"/>
    </source>
</evidence>
<gene>
    <name evidence="1" type="ORF">GCM10011571_20670</name>
</gene>
<comment type="caution">
    <text evidence="1">The sequence shown here is derived from an EMBL/GenBank/DDBJ whole genome shotgun (WGS) entry which is preliminary data.</text>
</comment>
<protein>
    <submittedName>
        <fullName evidence="1">Uncharacterized protein</fullName>
    </submittedName>
</protein>
<reference evidence="1" key="1">
    <citation type="journal article" date="2014" name="Int. J. Syst. Evol. Microbiol.">
        <title>Complete genome sequence of Corynebacterium casei LMG S-19264T (=DSM 44701T), isolated from a smear-ripened cheese.</title>
        <authorList>
            <consortium name="US DOE Joint Genome Institute (JGI-PGF)"/>
            <person name="Walter F."/>
            <person name="Albersmeier A."/>
            <person name="Kalinowski J."/>
            <person name="Ruckert C."/>
        </authorList>
    </citation>
    <scope>NUCLEOTIDE SEQUENCE</scope>
    <source>
        <strain evidence="1">CGMCC 1.15179</strain>
    </source>
</reference>
<keyword evidence="2" id="KW-1185">Reference proteome</keyword>
<name>A0A8J2VCY0_9BACL</name>
<reference evidence="1" key="2">
    <citation type="submission" date="2020-09" db="EMBL/GenBank/DDBJ databases">
        <authorList>
            <person name="Sun Q."/>
            <person name="Zhou Y."/>
        </authorList>
    </citation>
    <scope>NUCLEOTIDE SEQUENCE</scope>
    <source>
        <strain evidence="1">CGMCC 1.15179</strain>
    </source>
</reference>
<evidence type="ECO:0000313" key="2">
    <source>
        <dbReference type="Proteomes" id="UP000625210"/>
    </source>
</evidence>
<dbReference type="AlphaFoldDB" id="A0A8J2VCY0"/>
<organism evidence="1 2">
    <name type="scientific">Marinithermofilum abyssi</name>
    <dbReference type="NCBI Taxonomy" id="1571185"/>
    <lineage>
        <taxon>Bacteria</taxon>
        <taxon>Bacillati</taxon>
        <taxon>Bacillota</taxon>
        <taxon>Bacilli</taxon>
        <taxon>Bacillales</taxon>
        <taxon>Thermoactinomycetaceae</taxon>
        <taxon>Marinithermofilum</taxon>
    </lineage>
</organism>
<dbReference type="EMBL" id="BMHQ01000006">
    <property type="protein sequence ID" value="GGE18613.1"/>
    <property type="molecule type" value="Genomic_DNA"/>
</dbReference>
<proteinExistence type="predicted"/>